<dbReference type="Gene3D" id="3.50.50.60">
    <property type="entry name" value="FAD/NAD(P)-binding domain"/>
    <property type="match status" value="1"/>
</dbReference>
<dbReference type="InterPro" id="IPR006076">
    <property type="entry name" value="FAD-dep_OxRdtase"/>
</dbReference>
<keyword evidence="7 8" id="KW-0560">Oxidoreductase</keyword>
<dbReference type="GO" id="GO:0005509">
    <property type="term" value="F:calcium ion binding"/>
    <property type="evidence" value="ECO:0007669"/>
    <property type="project" value="InterPro"/>
</dbReference>
<evidence type="ECO:0000256" key="7">
    <source>
        <dbReference type="ARBA" id="ARBA00023002"/>
    </source>
</evidence>
<comment type="pathway">
    <text evidence="2">Polyol metabolism; glycerol degradation.</text>
</comment>
<evidence type="ECO:0000256" key="8">
    <source>
        <dbReference type="RuleBase" id="RU361217"/>
    </source>
</evidence>
<evidence type="ECO:0000259" key="10">
    <source>
        <dbReference type="PROSITE" id="PS50222"/>
    </source>
</evidence>
<gene>
    <name evidence="11" type="ORF">CXG81DRAFT_9393</name>
</gene>
<evidence type="ECO:0000256" key="2">
    <source>
        <dbReference type="ARBA" id="ARBA00004745"/>
    </source>
</evidence>
<dbReference type="InterPro" id="IPR038299">
    <property type="entry name" value="DAO_C_sf"/>
</dbReference>
<dbReference type="Gene3D" id="1.10.8.870">
    <property type="entry name" value="Alpha-glycerophosphate oxidase, cap domain"/>
    <property type="match status" value="1"/>
</dbReference>
<name>A0A4P9XEG0_9FUNG</name>
<reference evidence="12" key="1">
    <citation type="journal article" date="2018" name="Nat. Microbiol.">
        <title>Leveraging single-cell genomics to expand the fungal tree of life.</title>
        <authorList>
            <person name="Ahrendt S.R."/>
            <person name="Quandt C.A."/>
            <person name="Ciobanu D."/>
            <person name="Clum A."/>
            <person name="Salamov A."/>
            <person name="Andreopoulos B."/>
            <person name="Cheng J.F."/>
            <person name="Woyke T."/>
            <person name="Pelin A."/>
            <person name="Henrissat B."/>
            <person name="Reynolds N.K."/>
            <person name="Benny G.L."/>
            <person name="Smith M.E."/>
            <person name="James T.Y."/>
            <person name="Grigoriev I.V."/>
        </authorList>
    </citation>
    <scope>NUCLEOTIDE SEQUENCE [LARGE SCALE GENOMIC DNA]</scope>
    <source>
        <strain evidence="12">ATCC 52028</strain>
    </source>
</reference>
<evidence type="ECO:0000256" key="9">
    <source>
        <dbReference type="SAM" id="MobiDB-lite"/>
    </source>
</evidence>
<dbReference type="OrthoDB" id="264015at2759"/>
<feature type="domain" description="EF-hand" evidence="10">
    <location>
        <begin position="690"/>
        <end position="725"/>
    </location>
</feature>
<dbReference type="PROSITE" id="PS00977">
    <property type="entry name" value="FAD_G3PDH_1"/>
    <property type="match status" value="1"/>
</dbReference>
<keyword evidence="6" id="KW-0274">FAD</keyword>
<protein>
    <recommendedName>
        <fullName evidence="4 8">Glycerol-3-phosphate dehydrogenase</fullName>
        <ecNumber evidence="4 8">1.1.5.3</ecNumber>
    </recommendedName>
</protein>
<dbReference type="GO" id="GO:0004368">
    <property type="term" value="F:glycerol-3-phosphate dehydrogenase (quinone) activity"/>
    <property type="evidence" value="ECO:0007669"/>
    <property type="project" value="UniProtKB-EC"/>
</dbReference>
<evidence type="ECO:0000256" key="1">
    <source>
        <dbReference type="ARBA" id="ARBA00001974"/>
    </source>
</evidence>
<proteinExistence type="inferred from homology"/>
<dbReference type="AlphaFoldDB" id="A0A4P9XEG0"/>
<comment type="catalytic activity">
    <reaction evidence="8">
        <text>a quinone + sn-glycerol 3-phosphate = dihydroxyacetone phosphate + a quinol</text>
        <dbReference type="Rhea" id="RHEA:18977"/>
        <dbReference type="ChEBI" id="CHEBI:24646"/>
        <dbReference type="ChEBI" id="CHEBI:57597"/>
        <dbReference type="ChEBI" id="CHEBI:57642"/>
        <dbReference type="ChEBI" id="CHEBI:132124"/>
        <dbReference type="EC" id="1.1.5.3"/>
    </reaction>
</comment>
<accession>A0A4P9XEG0</accession>
<dbReference type="Pfam" id="PF16901">
    <property type="entry name" value="DAO_C"/>
    <property type="match status" value="1"/>
</dbReference>
<keyword evidence="12" id="KW-1185">Reference proteome</keyword>
<evidence type="ECO:0000256" key="3">
    <source>
        <dbReference type="ARBA" id="ARBA00007330"/>
    </source>
</evidence>
<dbReference type="Gene3D" id="3.30.9.10">
    <property type="entry name" value="D-Amino Acid Oxidase, subunit A, domain 2"/>
    <property type="match status" value="1"/>
</dbReference>
<dbReference type="PANTHER" id="PTHR11985:SF15">
    <property type="entry name" value="GLYCEROL-3-PHOSPHATE DEHYDROGENASE, MITOCHONDRIAL"/>
    <property type="match status" value="1"/>
</dbReference>
<keyword evidence="5 8" id="KW-0285">Flavoprotein</keyword>
<dbReference type="EC" id="1.1.5.3" evidence="4 8"/>
<dbReference type="InterPro" id="IPR000447">
    <property type="entry name" value="G3P_DH_FAD-dep"/>
</dbReference>
<comment type="similarity">
    <text evidence="3 8">Belongs to the FAD-dependent glycerol-3-phosphate dehydrogenase family.</text>
</comment>
<dbReference type="Gene3D" id="1.10.238.10">
    <property type="entry name" value="EF-hand"/>
    <property type="match status" value="1"/>
</dbReference>
<dbReference type="GO" id="GO:0006072">
    <property type="term" value="P:glycerol-3-phosphate metabolic process"/>
    <property type="evidence" value="ECO:0007669"/>
    <property type="project" value="UniProtKB-UniRule"/>
</dbReference>
<dbReference type="PRINTS" id="PR01001">
    <property type="entry name" value="FADG3PDH"/>
</dbReference>
<dbReference type="Proteomes" id="UP000274922">
    <property type="component" value="Unassembled WGS sequence"/>
</dbReference>
<evidence type="ECO:0000256" key="6">
    <source>
        <dbReference type="ARBA" id="ARBA00022827"/>
    </source>
</evidence>
<comment type="cofactor">
    <cofactor evidence="1 8">
        <name>FAD</name>
        <dbReference type="ChEBI" id="CHEBI:57692"/>
    </cofactor>
</comment>
<dbReference type="SUPFAM" id="SSF47473">
    <property type="entry name" value="EF-hand"/>
    <property type="match status" value="1"/>
</dbReference>
<dbReference type="EMBL" id="ML014121">
    <property type="protein sequence ID" value="RKP03541.1"/>
    <property type="molecule type" value="Genomic_DNA"/>
</dbReference>
<evidence type="ECO:0000256" key="4">
    <source>
        <dbReference type="ARBA" id="ARBA00013029"/>
    </source>
</evidence>
<dbReference type="STRING" id="1555241.A0A4P9XEG0"/>
<dbReference type="FunFam" id="1.10.8.870:FF:000013">
    <property type="entry name" value="Glycerol-3-phosphate dehydrogenase"/>
    <property type="match status" value="1"/>
</dbReference>
<dbReference type="PROSITE" id="PS00978">
    <property type="entry name" value="FAD_G3PDH_2"/>
    <property type="match status" value="1"/>
</dbReference>
<evidence type="ECO:0000313" key="12">
    <source>
        <dbReference type="Proteomes" id="UP000274922"/>
    </source>
</evidence>
<dbReference type="GO" id="GO:0005739">
    <property type="term" value="C:mitochondrion"/>
    <property type="evidence" value="ECO:0007669"/>
    <property type="project" value="TreeGrafter"/>
</dbReference>
<dbReference type="FunFam" id="3.30.9.10:FF:000001">
    <property type="entry name" value="Glycerol-3-phosphate dehydrogenase"/>
    <property type="match status" value="1"/>
</dbReference>
<dbReference type="Pfam" id="PF01266">
    <property type="entry name" value="DAO"/>
    <property type="match status" value="1"/>
</dbReference>
<organism evidence="11 12">
    <name type="scientific">Caulochytrium protostelioides</name>
    <dbReference type="NCBI Taxonomy" id="1555241"/>
    <lineage>
        <taxon>Eukaryota</taxon>
        <taxon>Fungi</taxon>
        <taxon>Fungi incertae sedis</taxon>
        <taxon>Chytridiomycota</taxon>
        <taxon>Chytridiomycota incertae sedis</taxon>
        <taxon>Chytridiomycetes</taxon>
        <taxon>Caulochytriales</taxon>
        <taxon>Caulochytriaceae</taxon>
        <taxon>Caulochytrium</taxon>
    </lineage>
</organism>
<dbReference type="InterPro" id="IPR002048">
    <property type="entry name" value="EF_hand_dom"/>
</dbReference>
<dbReference type="PROSITE" id="PS50222">
    <property type="entry name" value="EF_HAND_2"/>
    <property type="match status" value="1"/>
</dbReference>
<dbReference type="SUPFAM" id="SSF54373">
    <property type="entry name" value="FAD-linked reductases, C-terminal domain"/>
    <property type="match status" value="1"/>
</dbReference>
<feature type="region of interest" description="Disordered" evidence="9">
    <location>
        <begin position="36"/>
        <end position="57"/>
    </location>
</feature>
<dbReference type="InterPro" id="IPR011992">
    <property type="entry name" value="EF-hand-dom_pair"/>
</dbReference>
<dbReference type="SUPFAM" id="SSF51905">
    <property type="entry name" value="FAD/NAD(P)-binding domain"/>
    <property type="match status" value="1"/>
</dbReference>
<dbReference type="InterPro" id="IPR036188">
    <property type="entry name" value="FAD/NAD-bd_sf"/>
</dbReference>
<evidence type="ECO:0000313" key="11">
    <source>
        <dbReference type="EMBL" id="RKP03541.1"/>
    </source>
</evidence>
<sequence>MFRGFRPTQRGLALTGALLATTASASYWVLSPSANAIPPEQRHTRSPAKPFSRSPFYDDAGTPGASALAEKGRYQNPHSLWTPPSRKDVIKRLKGLDKNGQPIVTEAGEDEEFDLLIVGGGATGAGCALDAVTRGLKVALVERDDFAAGTSSRSTKLVHGGVRYLEKAFWDLDYEQFKLVMEALHERGVFLKIAPYLSYQLPIMLPVYQYWKLPYYWIGTKVYDFLAGSENLSPSYFMSKSKALENFPMLDKEKIVGALAYYDGAHNDSRMNVTIALTAVAHGAAVANHVEVTGLLKRTDPAKPHEPAKIYAAAVRDRLTGDTWNIRCKGVINATGPFTDGLRQMDDNQAREIVSPSMGVHIILPGYYSPRHMGLVDPSTSDGRVIFFLPWQGNTIVGTTDTPTHVSSTPYPTEAEISWILGEVKNYLSPELKVRRGDVLAAWAGIRPLIRDPRAKNTAALVRNHMVDCRDSGLITVAGGKWTTYRAMAKDTIDAAVTHLGLKPERECCTENVLLLGSAGWYKNMYIRLIQHFGLETEVAQHLSDSYGDRAWAVASLASLTGRRWPVLGKRLAVGYPYIEAEVRYACQREYACKVVDVIARRTRLAFLNAQAANDTLPRVIEIMAEELGWDKERCQQEAREARQFLTSMGVMPIPRTELAMYERSRDLDIASNPSTEEATFFSRSHFTSDELSRFTAAFKSRDVDNDGHIRESDLIAVLAELDVKLPASELPRLLAQVELERSPTNSNAIELNDFLEIMATVKEMKSKRRIEAFVSRREQEREKVAGHEPRHDDVARGREYPHHVNDPERSGGGV</sequence>
<dbReference type="PANTHER" id="PTHR11985">
    <property type="entry name" value="GLYCEROL-3-PHOSPHATE DEHYDROGENASE"/>
    <property type="match status" value="1"/>
</dbReference>
<evidence type="ECO:0000256" key="5">
    <source>
        <dbReference type="ARBA" id="ARBA00022630"/>
    </source>
</evidence>
<dbReference type="InterPro" id="IPR031656">
    <property type="entry name" value="DAO_C"/>
</dbReference>
<feature type="region of interest" description="Disordered" evidence="9">
    <location>
        <begin position="777"/>
        <end position="815"/>
    </location>
</feature>